<protein>
    <recommendedName>
        <fullName evidence="3">Peptidase C39-like domain-containing protein</fullName>
    </recommendedName>
</protein>
<reference evidence="1 2" key="1">
    <citation type="journal article" date="2022" name="Int. J. Syst. Evol. Microbiol.">
        <title>Flavobacterium ammonificans sp. nov. and Flavobacterium ammoniigenes sp. nov., ammonifying bacteria isolated from surface river water.</title>
        <authorList>
            <person name="Watanabe K."/>
            <person name="Kitamura T."/>
            <person name="Ogata Y."/>
            <person name="Shindo C."/>
            <person name="Suda W."/>
        </authorList>
    </citation>
    <scope>NUCLEOTIDE SEQUENCE [LARGE SCALE GENOMIC DNA]</scope>
    <source>
        <strain evidence="1 2">GENT11</strain>
    </source>
</reference>
<evidence type="ECO:0000313" key="1">
    <source>
        <dbReference type="EMBL" id="BDB53238.1"/>
    </source>
</evidence>
<gene>
    <name evidence="1" type="ORF">GENT11_15500</name>
</gene>
<dbReference type="InterPro" id="IPR044934">
    <property type="entry name" value="Streptopain_sf"/>
</dbReference>
<evidence type="ECO:0008006" key="3">
    <source>
        <dbReference type="Google" id="ProtNLM"/>
    </source>
</evidence>
<dbReference type="SUPFAM" id="SSF54001">
    <property type="entry name" value="Cysteine proteinases"/>
    <property type="match status" value="1"/>
</dbReference>
<dbReference type="Gene3D" id="3.90.70.50">
    <property type="entry name" value="Peptidase C10, streptopain"/>
    <property type="match status" value="1"/>
</dbReference>
<organism evidence="1 2">
    <name type="scientific">Flavobacterium ammonificans</name>
    <dbReference type="NCBI Taxonomy" id="1751056"/>
    <lineage>
        <taxon>Bacteria</taxon>
        <taxon>Pseudomonadati</taxon>
        <taxon>Bacteroidota</taxon>
        <taxon>Flavobacteriia</taxon>
        <taxon>Flavobacteriales</taxon>
        <taxon>Flavobacteriaceae</taxon>
        <taxon>Flavobacterium</taxon>
    </lineage>
</organism>
<dbReference type="Proteomes" id="UP001319865">
    <property type="component" value="Chromosome"/>
</dbReference>
<dbReference type="EMBL" id="AP025183">
    <property type="protein sequence ID" value="BDB53238.1"/>
    <property type="molecule type" value="Genomic_DNA"/>
</dbReference>
<sequence length="224" mass="26422">MSDADCLTKTHWQQMGGFEKYTPDSLRTGCWSTALAQIVYYHKLKPYGHVEYVSRQNYKIKEDLDSSKFDFDLFTLSIDSMTSKEAINQMAKYNYYAALAVQKDFGTDRYMNKLAASKLLEKHYRVKVKRYISWQKLVPNKLSKLEKIIYLEINKKRPIFLHFANLKDFGHSIVVDGYCYKNGRFWVHTNQGQGGQDDGWYDFYKGILRKDDNALRVVYTFKPY</sequence>
<proteinExistence type="predicted"/>
<reference evidence="1 2" key="2">
    <citation type="journal article" date="2022" name="Microorganisms">
        <title>Complete Genome Sequences of Two Flavobacterium ammonificans Strains and a Flavobacterium ammoniigenes Strain of Ammonifying Bacterioplankton Isolated from Surface River Water.</title>
        <authorList>
            <person name="Suda W."/>
            <person name="Ogata Y."/>
            <person name="Shindo C."/>
            <person name="Watanabe K."/>
        </authorList>
    </citation>
    <scope>NUCLEOTIDE SEQUENCE [LARGE SCALE GENOMIC DNA]</scope>
    <source>
        <strain evidence="1 2">GENT11</strain>
    </source>
</reference>
<accession>A0ABM7V0R5</accession>
<dbReference type="Pfam" id="PF01640">
    <property type="entry name" value="Peptidase_C10"/>
    <property type="match status" value="1"/>
</dbReference>
<name>A0ABM7V0R5_9FLAO</name>
<evidence type="ECO:0000313" key="2">
    <source>
        <dbReference type="Proteomes" id="UP001319865"/>
    </source>
</evidence>
<dbReference type="InterPro" id="IPR038765">
    <property type="entry name" value="Papain-like_cys_pep_sf"/>
</dbReference>
<keyword evidence="2" id="KW-1185">Reference proteome</keyword>
<dbReference type="InterPro" id="IPR000200">
    <property type="entry name" value="Peptidase_C10"/>
</dbReference>